<evidence type="ECO:0000256" key="7">
    <source>
        <dbReference type="HAMAP-Rule" id="MF_00277"/>
    </source>
</evidence>
<evidence type="ECO:0000259" key="9">
    <source>
        <dbReference type="PROSITE" id="PS51671"/>
    </source>
</evidence>
<evidence type="ECO:0000256" key="3">
    <source>
        <dbReference type="ARBA" id="ARBA00022737"/>
    </source>
</evidence>
<keyword evidence="5 7" id="KW-0460">Magnesium</keyword>
<dbReference type="Proteomes" id="UP001595683">
    <property type="component" value="Unassembled WGS sequence"/>
</dbReference>
<dbReference type="SUPFAM" id="SSF81891">
    <property type="entry name" value="Poly A polymerase C-terminal region-like"/>
    <property type="match status" value="1"/>
</dbReference>
<dbReference type="SUPFAM" id="SSF81301">
    <property type="entry name" value="Nucleotidyltransferase"/>
    <property type="match status" value="1"/>
</dbReference>
<dbReference type="SUPFAM" id="SSF55021">
    <property type="entry name" value="ACT-like"/>
    <property type="match status" value="2"/>
</dbReference>
<dbReference type="Pfam" id="PF01909">
    <property type="entry name" value="NTP_transf_2"/>
    <property type="match status" value="1"/>
</dbReference>
<feature type="domain" description="ACT" evidence="9">
    <location>
        <begin position="839"/>
        <end position="918"/>
    </location>
</feature>
<dbReference type="HAMAP" id="MF_00277">
    <property type="entry name" value="PII_uridylyl_transf"/>
    <property type="match status" value="1"/>
</dbReference>
<dbReference type="Gene3D" id="3.30.460.10">
    <property type="entry name" value="Beta Polymerase, domain 2"/>
    <property type="match status" value="1"/>
</dbReference>
<comment type="activity regulation">
    <text evidence="7">Uridylyltransferase (UTase) activity is inhibited by glutamine, while glutamine activates uridylyl-removing (UR) activity.</text>
</comment>
<proteinExistence type="inferred from homology"/>
<evidence type="ECO:0000259" key="10">
    <source>
        <dbReference type="PROSITE" id="PS51831"/>
    </source>
</evidence>
<evidence type="ECO:0000256" key="5">
    <source>
        <dbReference type="ARBA" id="ARBA00022842"/>
    </source>
</evidence>
<dbReference type="EC" id="2.7.7.59" evidence="7"/>
<dbReference type="CDD" id="cd04900">
    <property type="entry name" value="ACT_UUR-like_1"/>
    <property type="match status" value="1"/>
</dbReference>
<comment type="caution">
    <text evidence="7">Lacks conserved residue(s) required for the propagation of feature annotation.</text>
</comment>
<dbReference type="PROSITE" id="PS51671">
    <property type="entry name" value="ACT"/>
    <property type="match status" value="2"/>
</dbReference>
<dbReference type="PANTHER" id="PTHR47320:SF1">
    <property type="entry name" value="BIFUNCTIONAL URIDYLYLTRANSFERASE_URIDYLYL-REMOVING ENZYME"/>
    <property type="match status" value="1"/>
</dbReference>
<comment type="catalytic activity">
    <reaction evidence="7">
        <text>[protein-PII]-L-tyrosine + UTP = [protein-PII]-uridylyl-L-tyrosine + diphosphate</text>
        <dbReference type="Rhea" id="RHEA:13673"/>
        <dbReference type="Rhea" id="RHEA-COMP:12147"/>
        <dbReference type="Rhea" id="RHEA-COMP:12148"/>
        <dbReference type="ChEBI" id="CHEBI:33019"/>
        <dbReference type="ChEBI" id="CHEBI:46398"/>
        <dbReference type="ChEBI" id="CHEBI:46858"/>
        <dbReference type="ChEBI" id="CHEBI:90602"/>
        <dbReference type="EC" id="2.7.7.59"/>
    </reaction>
</comment>
<dbReference type="InterPro" id="IPR043519">
    <property type="entry name" value="NT_sf"/>
</dbReference>
<dbReference type="RefSeq" id="WP_191326272.1">
    <property type="nucleotide sequence ID" value="NZ_BMZP01000037.1"/>
</dbReference>
<keyword evidence="1 7" id="KW-0808">Transferase</keyword>
<dbReference type="CDD" id="cd05401">
    <property type="entry name" value="NT_GlnE_GlnD_like"/>
    <property type="match status" value="1"/>
</dbReference>
<gene>
    <name evidence="7" type="primary">glnD</name>
    <name evidence="11" type="ORF">ACFOOT_10580</name>
</gene>
<keyword evidence="2 7" id="KW-0548">Nucleotidyltransferase</keyword>
<dbReference type="CDD" id="cd00077">
    <property type="entry name" value="HDc"/>
    <property type="match status" value="1"/>
</dbReference>
<dbReference type="InterPro" id="IPR003607">
    <property type="entry name" value="HD/PDEase_dom"/>
</dbReference>
<feature type="domain" description="ACT" evidence="9">
    <location>
        <begin position="728"/>
        <end position="807"/>
    </location>
</feature>
<accession>A0ABV7V3Z0</accession>
<dbReference type="GO" id="GO:0008773">
    <property type="term" value="F:[protein-PII] uridylyltransferase activity"/>
    <property type="evidence" value="ECO:0007669"/>
    <property type="project" value="UniProtKB-EC"/>
</dbReference>
<dbReference type="InterPro" id="IPR002934">
    <property type="entry name" value="Polymerase_NTP_transf_dom"/>
</dbReference>
<reference evidence="12" key="1">
    <citation type="journal article" date="2019" name="Int. J. Syst. Evol. Microbiol.">
        <title>The Global Catalogue of Microorganisms (GCM) 10K type strain sequencing project: providing services to taxonomists for standard genome sequencing and annotation.</title>
        <authorList>
            <consortium name="The Broad Institute Genomics Platform"/>
            <consortium name="The Broad Institute Genome Sequencing Center for Infectious Disease"/>
            <person name="Wu L."/>
            <person name="Ma J."/>
        </authorList>
    </citation>
    <scope>NUCLEOTIDE SEQUENCE [LARGE SCALE GENOMIC DNA]</scope>
    <source>
        <strain evidence="12">KCTC 42224</strain>
    </source>
</reference>
<evidence type="ECO:0000256" key="1">
    <source>
        <dbReference type="ARBA" id="ARBA00022679"/>
    </source>
</evidence>
<keyword evidence="12" id="KW-1185">Reference proteome</keyword>
<evidence type="ECO:0000256" key="6">
    <source>
        <dbReference type="ARBA" id="ARBA00023268"/>
    </source>
</evidence>
<dbReference type="Pfam" id="PF01966">
    <property type="entry name" value="HD"/>
    <property type="match status" value="1"/>
</dbReference>
<evidence type="ECO:0000313" key="11">
    <source>
        <dbReference type="EMBL" id="MFC3671869.1"/>
    </source>
</evidence>
<dbReference type="SMART" id="SM00471">
    <property type="entry name" value="HDc"/>
    <property type="match status" value="1"/>
</dbReference>
<feature type="compositionally biased region" description="Low complexity" evidence="8">
    <location>
        <begin position="916"/>
        <end position="930"/>
    </location>
</feature>
<dbReference type="InterPro" id="IPR013546">
    <property type="entry name" value="PII_UdlTrfase/GS_AdlTrfase"/>
</dbReference>
<comment type="cofactor">
    <cofactor evidence="7">
        <name>Mg(2+)</name>
        <dbReference type="ChEBI" id="CHEBI:18420"/>
    </cofactor>
</comment>
<evidence type="ECO:0000256" key="4">
    <source>
        <dbReference type="ARBA" id="ARBA00022801"/>
    </source>
</evidence>
<evidence type="ECO:0000313" key="12">
    <source>
        <dbReference type="Proteomes" id="UP001595683"/>
    </source>
</evidence>
<sequence>MTLPRIAHQRAIIDRRTLAEAVSQAVVEAGGDPSRARPVVVEHLRAALAHGRDELARRLRGKPSAGYECAQGQAFLVDQLVRVIHDYVIGHVYRASNRTTGERIAVLAVGGYGRGEMAPHSDVDIAFVTPNKPTAWCEQVIEAMLYFLWDLGLKVGHSSRSLDETVRMAKSDLTIRTALLEGRYVWGDRAVYEECARRFWAEVTAGTERQFVAEKLAERNERHKRLGDSRYVVEPNVKEGKGGLRDLHTLYWIGKYVHKVRDPSELVDVGLLTAAEYRAFHRAENFFWAVRCHLHMITRRAEDRLTFDLQREVAARMAFADRPGKSSVERFMQFFFLQAKQVGSLTGVFMAQLDEQFARTKPGFFAALRQRRKRKVSGFPIVAEKVSVPGDDFFAVDPVRLIEIFVVADKHGLEIHPEAMRLARRDAGLIDGAVRKDPRANALFLELLTSRHDPETVLRWMNEAGVFGRFIPDFGRVVAQMQFDMYHHYTVDEHTIRAIGLLARIEKGEEREPHPLASNVVQKVASRRVLYIATLLHDIAKGRRGDHSILGAEVARKLCPRLGLSAAETELVSWLVRWHLLMSATAFKRDLADYKTIADFAAQVQSAERLRLLLILTIVDIRAVGPGIWNSWKRQLLGDLFVQTEEMLRLGHKQHGRPERIAAKKKAVGELLKERDALIGTVGRQLGDAYWIAEPEDIIALNLQQMDGALGEPLSVEAHYYPARGATLVTVLAADHAGLFYRLAGAIHLAGGNIIDARIHTTRNGLAVDNFLVQDPLGRPLNEARHIERLKASIADALSNRVKLMPQLAARPLARPRAEAFDVQPIVIYDNKASNRFTVVEVGARDRPALLGRLAHALFDSRLVVHSAHIATYGERAVDTFYVTDILGEKVTSDTRLRNLERRLLDAAEDRGPGGANAAAPATTTPAAAA</sequence>
<dbReference type="EMBL" id="JBHRYE010000016">
    <property type="protein sequence ID" value="MFC3671869.1"/>
    <property type="molecule type" value="Genomic_DNA"/>
</dbReference>
<comment type="domain">
    <text evidence="7">Has four distinct domains: an N-terminal nucleotidyltransferase (NT) domain responsible for UTase activity, a central HD domain that encodes UR activity, and two C-terminal ACT domains that seem to have a role in glutamine sensing.</text>
</comment>
<dbReference type="InterPro" id="IPR010043">
    <property type="entry name" value="UTase/UR"/>
</dbReference>
<keyword evidence="3" id="KW-0677">Repeat</keyword>
<dbReference type="PROSITE" id="PS51831">
    <property type="entry name" value="HD"/>
    <property type="match status" value="1"/>
</dbReference>
<dbReference type="Pfam" id="PF08335">
    <property type="entry name" value="GlnD_UR_UTase"/>
    <property type="match status" value="1"/>
</dbReference>
<dbReference type="PIRSF" id="PIRSF006288">
    <property type="entry name" value="PII_uridyltransf"/>
    <property type="match status" value="1"/>
</dbReference>
<organism evidence="11 12">
    <name type="scientific">Novosphingobium pokkalii</name>
    <dbReference type="NCBI Taxonomy" id="1770194"/>
    <lineage>
        <taxon>Bacteria</taxon>
        <taxon>Pseudomonadati</taxon>
        <taxon>Pseudomonadota</taxon>
        <taxon>Alphaproteobacteria</taxon>
        <taxon>Sphingomonadales</taxon>
        <taxon>Sphingomonadaceae</taxon>
        <taxon>Novosphingobium</taxon>
    </lineage>
</organism>
<dbReference type="EC" id="3.1.4.-" evidence="7"/>
<feature type="domain" description="HD" evidence="10">
    <location>
        <begin position="491"/>
        <end position="613"/>
    </location>
</feature>
<dbReference type="NCBIfam" id="TIGR01693">
    <property type="entry name" value="UTase_glnD"/>
    <property type="match status" value="1"/>
</dbReference>
<comment type="similarity">
    <text evidence="7">Belongs to the GlnD family.</text>
</comment>
<dbReference type="InterPro" id="IPR002912">
    <property type="entry name" value="ACT_dom"/>
</dbReference>
<name>A0ABV7V3Z0_9SPHN</name>
<keyword evidence="6 7" id="KW-0511">Multifunctional enzyme</keyword>
<dbReference type="NCBIfam" id="NF003467">
    <property type="entry name" value="PRK05092.1"/>
    <property type="match status" value="1"/>
</dbReference>
<dbReference type="SUPFAM" id="SSF81593">
    <property type="entry name" value="Nucleotidyltransferase substrate binding subunit/domain"/>
    <property type="match status" value="1"/>
</dbReference>
<dbReference type="InterPro" id="IPR045865">
    <property type="entry name" value="ACT-like_dom_sf"/>
</dbReference>
<feature type="region of interest" description="Disordered" evidence="8">
    <location>
        <begin position="908"/>
        <end position="930"/>
    </location>
</feature>
<comment type="catalytic activity">
    <reaction evidence="7">
        <text>[protein-PII]-uridylyl-L-tyrosine + H2O = [protein-PII]-L-tyrosine + UMP + H(+)</text>
        <dbReference type="Rhea" id="RHEA:48600"/>
        <dbReference type="Rhea" id="RHEA-COMP:12147"/>
        <dbReference type="Rhea" id="RHEA-COMP:12148"/>
        <dbReference type="ChEBI" id="CHEBI:15377"/>
        <dbReference type="ChEBI" id="CHEBI:15378"/>
        <dbReference type="ChEBI" id="CHEBI:46858"/>
        <dbReference type="ChEBI" id="CHEBI:57865"/>
        <dbReference type="ChEBI" id="CHEBI:90602"/>
    </reaction>
</comment>
<dbReference type="CDD" id="cd04899">
    <property type="entry name" value="ACT_ACR-UUR-like_2"/>
    <property type="match status" value="1"/>
</dbReference>
<feature type="region of interest" description="Uridylyltransferase" evidence="7">
    <location>
        <begin position="1"/>
        <end position="373"/>
    </location>
</feature>
<comment type="caution">
    <text evidence="11">The sequence shown here is derived from an EMBL/GenBank/DDBJ whole genome shotgun (WGS) entry which is preliminary data.</text>
</comment>
<evidence type="ECO:0000256" key="8">
    <source>
        <dbReference type="SAM" id="MobiDB-lite"/>
    </source>
</evidence>
<dbReference type="InterPro" id="IPR006674">
    <property type="entry name" value="HD_domain"/>
</dbReference>
<evidence type="ECO:0000256" key="2">
    <source>
        <dbReference type="ARBA" id="ARBA00022695"/>
    </source>
</evidence>
<dbReference type="PANTHER" id="PTHR47320">
    <property type="entry name" value="BIFUNCTIONAL URIDYLYLTRANSFERASE/URIDYLYL-REMOVING ENZYME"/>
    <property type="match status" value="1"/>
</dbReference>
<comment type="function">
    <text evidence="7">Modifies, by uridylylation and deuridylylation, the PII regulatory proteins (GlnB and homologs), in response to the nitrogen status of the cell that GlnD senses through the glutamine level. Under low glutamine levels, catalyzes the conversion of the PII proteins and UTP to PII-UMP and PPi, while under higher glutamine levels, GlnD hydrolyzes PII-UMP to PII and UMP (deuridylylation). Thus, controls uridylylation state and activity of the PII proteins, and plays an important role in the regulation of nitrogen metabolism.</text>
</comment>
<dbReference type="Gene3D" id="1.10.3090.10">
    <property type="entry name" value="cca-adding enzyme, domain 2"/>
    <property type="match status" value="1"/>
</dbReference>
<keyword evidence="4 7" id="KW-0378">Hydrolase</keyword>
<protein>
    <recommendedName>
        <fullName evidence="7">Bifunctional uridylyltransferase/uridylyl-removing enzyme</fullName>
        <shortName evidence="7">UTase/UR</shortName>
    </recommendedName>
    <alternativeName>
        <fullName evidence="7">Bifunctional [protein-PII] modification enzyme</fullName>
    </alternativeName>
    <alternativeName>
        <fullName evidence="7">Bifunctional nitrogen sensor protein</fullName>
    </alternativeName>
    <domain>
        <recommendedName>
            <fullName evidence="7">[Protein-PII] uridylyltransferase</fullName>
            <shortName evidence="7">PII uridylyltransferase</shortName>
            <shortName evidence="7">UTase</shortName>
            <ecNumber evidence="7">2.7.7.59</ecNumber>
        </recommendedName>
    </domain>
    <domain>
        <recommendedName>
            <fullName evidence="7">[Protein-PII]-UMP uridylyl-removing enzyme</fullName>
            <shortName evidence="7">UR</shortName>
            <ecNumber evidence="7">3.1.4.-</ecNumber>
        </recommendedName>
    </domain>
</protein>